<comment type="similarity">
    <text evidence="1 5">Belongs to the TUBGCP family.</text>
</comment>
<dbReference type="GO" id="GO:0051321">
    <property type="term" value="P:meiotic cell cycle"/>
    <property type="evidence" value="ECO:0007669"/>
    <property type="project" value="TreeGrafter"/>
</dbReference>
<dbReference type="GO" id="GO:0005816">
    <property type="term" value="C:spindle pole body"/>
    <property type="evidence" value="ECO:0007669"/>
    <property type="project" value="UniProtKB-ARBA"/>
</dbReference>
<reference evidence="10" key="1">
    <citation type="journal article" date="2020" name="Stud. Mycol.">
        <title>101 Dothideomycetes genomes: a test case for predicting lifestyles and emergence of pathogens.</title>
        <authorList>
            <person name="Haridas S."/>
            <person name="Albert R."/>
            <person name="Binder M."/>
            <person name="Bloem J."/>
            <person name="Labutti K."/>
            <person name="Salamov A."/>
            <person name="Andreopoulos B."/>
            <person name="Baker S."/>
            <person name="Barry K."/>
            <person name="Bills G."/>
            <person name="Bluhm B."/>
            <person name="Cannon C."/>
            <person name="Castanera R."/>
            <person name="Culley D."/>
            <person name="Daum C."/>
            <person name="Ezra D."/>
            <person name="Gonzalez J."/>
            <person name="Henrissat B."/>
            <person name="Kuo A."/>
            <person name="Liang C."/>
            <person name="Lipzen A."/>
            <person name="Lutzoni F."/>
            <person name="Magnuson J."/>
            <person name="Mondo S."/>
            <person name="Nolan M."/>
            <person name="Ohm R."/>
            <person name="Pangilinan J."/>
            <person name="Park H.-J."/>
            <person name="Ramirez L."/>
            <person name="Alfaro M."/>
            <person name="Sun H."/>
            <person name="Tritt A."/>
            <person name="Yoshinaga Y."/>
            <person name="Zwiers L.-H."/>
            <person name="Turgeon B."/>
            <person name="Goodwin S."/>
            <person name="Spatafora J."/>
            <person name="Crous P."/>
            <person name="Grigoriev I."/>
        </authorList>
    </citation>
    <scope>NUCLEOTIDE SEQUENCE</scope>
    <source>
        <strain evidence="10">CBS 113979</strain>
    </source>
</reference>
<dbReference type="CDD" id="cd22572">
    <property type="entry name" value="GCP5_NTD"/>
    <property type="match status" value="1"/>
</dbReference>
<dbReference type="Pfam" id="PF17681">
    <property type="entry name" value="GCP_N_terminal"/>
    <property type="match status" value="1"/>
</dbReference>
<dbReference type="PANTHER" id="PTHR19302">
    <property type="entry name" value="GAMMA TUBULIN COMPLEX PROTEIN"/>
    <property type="match status" value="1"/>
</dbReference>
<sequence>MAHATTINTLTGNLVSSLTGLSSGSNAREFRQRRDAATRTFRLHQFGRVNQFDVRNSYDGLIEKFDVLNREDLAEALKPRLEELGRLRGKWTPELLSFILQLSDRPVEKTQLDSLKALRPKTPDKILTWEEIIADDPLTEEGVWENVDFTAPDSEDDWVPETETRRRRKVKPSPSDAEEDREEIQSYVEQPHIQELQEIVRSQFWNDNQNIETFSELQIIREVLFMLRGLSCSLYGLSGLQAFSLSPKMENRIPSKLLDILRSLGDLGGSFGRLREWSKSSQQVPLLQTFQSSIAKYIRTFDAEATRLEFSFVSPSTPTTVSLTAVHDEIRSCARPLQRLTELVSKLPPTDKYPFACLEMLFDTVCLSQATAEHEVFKLSASIFFDCLQTYLRPVRAWMDQGELVTGDEVFFVAMSDKSSERSRIWHDQHALRTNAQGFLHAPRFLHPASQKIFNTGKSIVFLRELGNAVTGSAAPEPQLDLEHVCGDFNVGLAPPFQELFYAAFEEWIESKYNHASVDLKLAMVSTCGLWQSLDSLEYTYFSKDGSLFQAYAEAVFEKIDMRRRGWHDRFILAELAQSVFGAAPSLDPRRLTVRSVPGKDSNLSVKVLSRIVVEYNLPWPIMNVIPKSSMGVYQAIFTFLLQVYRSKYLLCRIHVKRTKASRDLASFENAVLLIRQRLNWFNDVLQSYLLEAVLDTATRDMRKSMAEADDIDTMANIHSAYISKIENQCLLAKNLQPIHQAVISLLDLAVVFSDTHSRNLARSTPPVTTQTTPKNHHRRKSASLALRLRKAANDSSSDDDGLGTDDDYDADAETGSRIEGSHTQKLEKIQVQYEKLLNFVIAGLKGVGRAGAEPAWEALAERLEWGSGAKRW</sequence>
<evidence type="ECO:0000256" key="5">
    <source>
        <dbReference type="RuleBase" id="RU363050"/>
    </source>
</evidence>
<evidence type="ECO:0000313" key="11">
    <source>
        <dbReference type="Proteomes" id="UP000800041"/>
    </source>
</evidence>
<keyword evidence="4 5" id="KW-0206">Cytoskeleton</keyword>
<feature type="domain" description="Gamma tubulin complex component C-terminal" evidence="7">
    <location>
        <begin position="607"/>
        <end position="866"/>
    </location>
</feature>
<dbReference type="InterPro" id="IPR041470">
    <property type="entry name" value="GCP_N"/>
</dbReference>
<dbReference type="GO" id="GO:0043015">
    <property type="term" value="F:gamma-tubulin binding"/>
    <property type="evidence" value="ECO:0007669"/>
    <property type="project" value="InterPro"/>
</dbReference>
<dbReference type="AlphaFoldDB" id="A0A6G1HDQ5"/>
<feature type="region of interest" description="Disordered" evidence="6">
    <location>
        <begin position="760"/>
        <end position="822"/>
    </location>
</feature>
<keyword evidence="3 5" id="KW-0493">Microtubule</keyword>
<keyword evidence="11" id="KW-1185">Reference proteome</keyword>
<accession>A0A6G1HDQ5</accession>
<feature type="domain" description="Gamma tubulin complex component protein N-terminal" evidence="9">
    <location>
        <begin position="220"/>
        <end position="520"/>
    </location>
</feature>
<dbReference type="GO" id="GO:0000930">
    <property type="term" value="C:gamma-tubulin complex"/>
    <property type="evidence" value="ECO:0007669"/>
    <property type="project" value="TreeGrafter"/>
</dbReference>
<feature type="region of interest" description="Disordered" evidence="6">
    <location>
        <begin position="150"/>
        <end position="182"/>
    </location>
</feature>
<dbReference type="GO" id="GO:0000278">
    <property type="term" value="P:mitotic cell cycle"/>
    <property type="evidence" value="ECO:0007669"/>
    <property type="project" value="TreeGrafter"/>
</dbReference>
<evidence type="ECO:0000259" key="7">
    <source>
        <dbReference type="Pfam" id="PF04130"/>
    </source>
</evidence>
<dbReference type="InterPro" id="IPR042241">
    <property type="entry name" value="GCP_C_sf"/>
</dbReference>
<feature type="compositionally biased region" description="Acidic residues" evidence="6">
    <location>
        <begin position="797"/>
        <end position="813"/>
    </location>
</feature>
<organism evidence="10 11">
    <name type="scientific">Aulographum hederae CBS 113979</name>
    <dbReference type="NCBI Taxonomy" id="1176131"/>
    <lineage>
        <taxon>Eukaryota</taxon>
        <taxon>Fungi</taxon>
        <taxon>Dikarya</taxon>
        <taxon>Ascomycota</taxon>
        <taxon>Pezizomycotina</taxon>
        <taxon>Dothideomycetes</taxon>
        <taxon>Pleosporomycetidae</taxon>
        <taxon>Aulographales</taxon>
        <taxon>Aulographaceae</taxon>
    </lineage>
</organism>
<dbReference type="InterPro" id="IPR040457">
    <property type="entry name" value="GCP_C"/>
</dbReference>
<protein>
    <recommendedName>
        <fullName evidence="5">Spindle pole body component</fullName>
    </recommendedName>
</protein>
<dbReference type="GO" id="GO:0031122">
    <property type="term" value="P:cytoplasmic microtubule organization"/>
    <property type="evidence" value="ECO:0007669"/>
    <property type="project" value="TreeGrafter"/>
</dbReference>
<comment type="subcellular location">
    <subcellularLocation>
        <location evidence="5">Cytoplasm</location>
        <location evidence="5">Cytoskeleton</location>
        <location evidence="5">Microtubule organizing center</location>
    </subcellularLocation>
</comment>
<dbReference type="GO" id="GO:0051011">
    <property type="term" value="F:microtubule minus-end binding"/>
    <property type="evidence" value="ECO:0007669"/>
    <property type="project" value="TreeGrafter"/>
</dbReference>
<feature type="compositionally biased region" description="Polar residues" evidence="6">
    <location>
        <begin position="760"/>
        <end position="774"/>
    </location>
</feature>
<dbReference type="Gene3D" id="1.20.120.1900">
    <property type="entry name" value="Gamma-tubulin complex, C-terminal domain"/>
    <property type="match status" value="1"/>
</dbReference>
<proteinExistence type="inferred from homology"/>
<dbReference type="Pfam" id="PF14609">
    <property type="entry name" value="GCP5-Mod21_N"/>
    <property type="match status" value="1"/>
</dbReference>
<evidence type="ECO:0000259" key="9">
    <source>
        <dbReference type="Pfam" id="PF17681"/>
    </source>
</evidence>
<feature type="domain" description="Gamma-Tubulin ring complex non-core subunit mod21 N-terminal" evidence="8">
    <location>
        <begin position="67"/>
        <end position="155"/>
    </location>
</feature>
<dbReference type="InterPro" id="IPR007259">
    <property type="entry name" value="GCP"/>
</dbReference>
<gene>
    <name evidence="10" type="ORF">K402DRAFT_323773</name>
</gene>
<evidence type="ECO:0000313" key="10">
    <source>
        <dbReference type="EMBL" id="KAF1991204.1"/>
    </source>
</evidence>
<keyword evidence="2 5" id="KW-0963">Cytoplasm</keyword>
<evidence type="ECO:0000256" key="4">
    <source>
        <dbReference type="ARBA" id="ARBA00023212"/>
    </source>
</evidence>
<dbReference type="GO" id="GO:0051225">
    <property type="term" value="P:spindle assembly"/>
    <property type="evidence" value="ECO:0007669"/>
    <property type="project" value="TreeGrafter"/>
</dbReference>
<dbReference type="InterPro" id="IPR032797">
    <property type="entry name" value="Mod21_N"/>
</dbReference>
<dbReference type="OrthoDB" id="66546at2759"/>
<evidence type="ECO:0000256" key="2">
    <source>
        <dbReference type="ARBA" id="ARBA00022490"/>
    </source>
</evidence>
<dbReference type="GO" id="GO:0000922">
    <property type="term" value="C:spindle pole"/>
    <property type="evidence" value="ECO:0007669"/>
    <property type="project" value="InterPro"/>
</dbReference>
<dbReference type="Proteomes" id="UP000800041">
    <property type="component" value="Unassembled WGS sequence"/>
</dbReference>
<dbReference type="EMBL" id="ML977140">
    <property type="protein sequence ID" value="KAF1991204.1"/>
    <property type="molecule type" value="Genomic_DNA"/>
</dbReference>
<evidence type="ECO:0000259" key="8">
    <source>
        <dbReference type="Pfam" id="PF14609"/>
    </source>
</evidence>
<evidence type="ECO:0000256" key="3">
    <source>
        <dbReference type="ARBA" id="ARBA00022701"/>
    </source>
</evidence>
<evidence type="ECO:0000256" key="6">
    <source>
        <dbReference type="SAM" id="MobiDB-lite"/>
    </source>
</evidence>
<name>A0A6G1HDQ5_9PEZI</name>
<dbReference type="GO" id="GO:0007020">
    <property type="term" value="P:microtubule nucleation"/>
    <property type="evidence" value="ECO:0007669"/>
    <property type="project" value="InterPro"/>
</dbReference>
<evidence type="ECO:0000256" key="1">
    <source>
        <dbReference type="ARBA" id="ARBA00010337"/>
    </source>
</evidence>
<dbReference type="PANTHER" id="PTHR19302:SF33">
    <property type="entry name" value="GAMMA-TUBULIN COMPLEX COMPONENT 5"/>
    <property type="match status" value="1"/>
</dbReference>
<dbReference type="Pfam" id="PF04130">
    <property type="entry name" value="GCP_C_terminal"/>
    <property type="match status" value="1"/>
</dbReference>
<dbReference type="InterPro" id="IPR059169">
    <property type="entry name" value="GCP5_N_ext"/>
</dbReference>
<dbReference type="GO" id="GO:0005874">
    <property type="term" value="C:microtubule"/>
    <property type="evidence" value="ECO:0007669"/>
    <property type="project" value="UniProtKB-KW"/>
</dbReference>